<dbReference type="GO" id="GO:0016747">
    <property type="term" value="F:acyltransferase activity, transferring groups other than amino-acyl groups"/>
    <property type="evidence" value="ECO:0007669"/>
    <property type="project" value="InterPro"/>
</dbReference>
<dbReference type="EMBL" id="MASW01000006">
    <property type="protein sequence ID" value="PXY21472.1"/>
    <property type="molecule type" value="Genomic_DNA"/>
</dbReference>
<keyword evidence="2" id="KW-1185">Reference proteome</keyword>
<dbReference type="Gene3D" id="3.40.630.30">
    <property type="match status" value="1"/>
</dbReference>
<dbReference type="InterPro" id="IPR016181">
    <property type="entry name" value="Acyl_CoA_acyltransferase"/>
</dbReference>
<dbReference type="PANTHER" id="PTHR43328:SF1">
    <property type="entry name" value="N-ACETYLTRANSFERASE DOMAIN-CONTAINING PROTEIN"/>
    <property type="match status" value="1"/>
</dbReference>
<proteinExistence type="predicted"/>
<gene>
    <name evidence="1" type="ORF">BAY60_28065</name>
</gene>
<comment type="caution">
    <text evidence="1">The sequence shown here is derived from an EMBL/GenBank/DDBJ whole genome shotgun (WGS) entry which is preliminary data.</text>
</comment>
<dbReference type="OrthoDB" id="9801656at2"/>
<dbReference type="RefSeq" id="WP_112284689.1">
    <property type="nucleotide sequence ID" value="NZ_MASW01000006.1"/>
</dbReference>
<dbReference type="AlphaFoldDB" id="A0A2V4AMQ0"/>
<protein>
    <submittedName>
        <fullName evidence="1">Acetyltransferase</fullName>
    </submittedName>
</protein>
<sequence length="156" mass="17059">MKTSIRPVRDSDLAVFWTHLSNSTAKDMAAVTRPYHDDREAFDMHWAKVLSDPAVLVRTVLADDVVAGHAAVYGPPDEREVTYWIDVAFWGRGVATAALAALIELVGTRPLYAHAVADNVGSIRVLEKCGFVVTGHGRTFARARGEEVDEVVLTLT</sequence>
<dbReference type="InterPro" id="IPR000182">
    <property type="entry name" value="GNAT_dom"/>
</dbReference>
<keyword evidence="1" id="KW-0808">Transferase</keyword>
<reference evidence="1 2" key="1">
    <citation type="submission" date="2016-07" db="EMBL/GenBank/DDBJ databases">
        <title>Draft genome sequence of Prauserella muralis DSM 45305, isolated from a mould-covered wall in an indoor environment.</title>
        <authorList>
            <person name="Ruckert C."/>
            <person name="Albersmeier A."/>
            <person name="Jiang C.-L."/>
            <person name="Jiang Y."/>
            <person name="Kalinowski J."/>
            <person name="Schneider O."/>
            <person name="Winkler A."/>
            <person name="Zotchev S.B."/>
        </authorList>
    </citation>
    <scope>NUCLEOTIDE SEQUENCE [LARGE SCALE GENOMIC DNA]</scope>
    <source>
        <strain evidence="1 2">DSM 45305</strain>
    </source>
</reference>
<evidence type="ECO:0000313" key="2">
    <source>
        <dbReference type="Proteomes" id="UP000249915"/>
    </source>
</evidence>
<organism evidence="1 2">
    <name type="scientific">Prauserella muralis</name>
    <dbReference type="NCBI Taxonomy" id="588067"/>
    <lineage>
        <taxon>Bacteria</taxon>
        <taxon>Bacillati</taxon>
        <taxon>Actinomycetota</taxon>
        <taxon>Actinomycetes</taxon>
        <taxon>Pseudonocardiales</taxon>
        <taxon>Pseudonocardiaceae</taxon>
        <taxon>Prauserella</taxon>
    </lineage>
</organism>
<dbReference type="Pfam" id="PF13302">
    <property type="entry name" value="Acetyltransf_3"/>
    <property type="match status" value="1"/>
</dbReference>
<dbReference type="PANTHER" id="PTHR43328">
    <property type="entry name" value="ACETYLTRANSFERASE-RELATED"/>
    <property type="match status" value="1"/>
</dbReference>
<dbReference type="PROSITE" id="PS51186">
    <property type="entry name" value="GNAT"/>
    <property type="match status" value="1"/>
</dbReference>
<name>A0A2V4AMQ0_9PSEU</name>
<accession>A0A2V4AMQ0</accession>
<dbReference type="SUPFAM" id="SSF55729">
    <property type="entry name" value="Acyl-CoA N-acyltransferases (Nat)"/>
    <property type="match status" value="1"/>
</dbReference>
<dbReference type="Proteomes" id="UP000249915">
    <property type="component" value="Unassembled WGS sequence"/>
</dbReference>
<evidence type="ECO:0000313" key="1">
    <source>
        <dbReference type="EMBL" id="PXY21472.1"/>
    </source>
</evidence>